<evidence type="ECO:0000259" key="4">
    <source>
        <dbReference type="Pfam" id="PF02449"/>
    </source>
</evidence>
<organism evidence="6 7">
    <name type="scientific">Cellvibrio zantedeschiae</name>
    <dbReference type="NCBI Taxonomy" id="1237077"/>
    <lineage>
        <taxon>Bacteria</taxon>
        <taxon>Pseudomonadati</taxon>
        <taxon>Pseudomonadota</taxon>
        <taxon>Gammaproteobacteria</taxon>
        <taxon>Cellvibrionales</taxon>
        <taxon>Cellvibrionaceae</taxon>
        <taxon>Cellvibrio</taxon>
    </lineage>
</organism>
<keyword evidence="7" id="KW-1185">Reference proteome</keyword>
<evidence type="ECO:0000313" key="7">
    <source>
        <dbReference type="Proteomes" id="UP000619761"/>
    </source>
</evidence>
<keyword evidence="1" id="KW-0378">Hydrolase</keyword>
<protein>
    <submittedName>
        <fullName evidence="6">Beta-galactosidase</fullName>
    </submittedName>
</protein>
<proteinExistence type="predicted"/>
<dbReference type="InterPro" id="IPR040719">
    <property type="entry name" value="DUF5597"/>
</dbReference>
<keyword evidence="2" id="KW-0326">Glycosidase</keyword>
<feature type="domain" description="DUF5597" evidence="5">
    <location>
        <begin position="389"/>
        <end position="548"/>
    </location>
</feature>
<feature type="signal peptide" evidence="3">
    <location>
        <begin position="1"/>
        <end position="29"/>
    </location>
</feature>
<dbReference type="EMBL" id="BMYZ01000001">
    <property type="protein sequence ID" value="GGY73523.1"/>
    <property type="molecule type" value="Genomic_DNA"/>
</dbReference>
<evidence type="ECO:0000313" key="6">
    <source>
        <dbReference type="EMBL" id="GGY73523.1"/>
    </source>
</evidence>
<reference evidence="7" key="1">
    <citation type="journal article" date="2019" name="Int. J. Syst. Evol. Microbiol.">
        <title>The Global Catalogue of Microorganisms (GCM) 10K type strain sequencing project: providing services to taxonomists for standard genome sequencing and annotation.</title>
        <authorList>
            <consortium name="The Broad Institute Genomics Platform"/>
            <consortium name="The Broad Institute Genome Sequencing Center for Infectious Disease"/>
            <person name="Wu L."/>
            <person name="Ma J."/>
        </authorList>
    </citation>
    <scope>NUCLEOTIDE SEQUENCE [LARGE SCALE GENOMIC DNA]</scope>
    <source>
        <strain evidence="7">KCTC 32239</strain>
    </source>
</reference>
<dbReference type="Pfam" id="PF18120">
    <property type="entry name" value="DUF5597"/>
    <property type="match status" value="1"/>
</dbReference>
<evidence type="ECO:0000256" key="2">
    <source>
        <dbReference type="ARBA" id="ARBA00023295"/>
    </source>
</evidence>
<evidence type="ECO:0000256" key="3">
    <source>
        <dbReference type="SAM" id="SignalP"/>
    </source>
</evidence>
<name>A0ABQ3B0E1_9GAMM</name>
<comment type="caution">
    <text evidence="6">The sequence shown here is derived from an EMBL/GenBank/DDBJ whole genome shotgun (WGS) entry which is preliminary data.</text>
</comment>
<dbReference type="SUPFAM" id="SSF51445">
    <property type="entry name" value="(Trans)glycosidases"/>
    <property type="match status" value="1"/>
</dbReference>
<dbReference type="InterPro" id="IPR013529">
    <property type="entry name" value="Glyco_hydro_42_N"/>
</dbReference>
<dbReference type="Gene3D" id="3.20.20.80">
    <property type="entry name" value="Glycosidases"/>
    <property type="match status" value="1"/>
</dbReference>
<evidence type="ECO:0000256" key="1">
    <source>
        <dbReference type="ARBA" id="ARBA00022801"/>
    </source>
</evidence>
<evidence type="ECO:0000259" key="5">
    <source>
        <dbReference type="Pfam" id="PF18120"/>
    </source>
</evidence>
<feature type="chain" id="PRO_5047007218" evidence="3">
    <location>
        <begin position="30"/>
        <end position="565"/>
    </location>
</feature>
<dbReference type="InterPro" id="IPR017853">
    <property type="entry name" value="GH"/>
</dbReference>
<accession>A0ABQ3B0E1</accession>
<dbReference type="RefSeq" id="WP_229837756.1">
    <property type="nucleotide sequence ID" value="NZ_BMYZ01000001.1"/>
</dbReference>
<gene>
    <name evidence="6" type="ORF">GCM10011613_18350</name>
</gene>
<feature type="domain" description="Glycoside hydrolase family 42 N-terminal" evidence="4">
    <location>
        <begin position="75"/>
        <end position="217"/>
    </location>
</feature>
<dbReference type="Proteomes" id="UP000619761">
    <property type="component" value="Unassembled WGS sequence"/>
</dbReference>
<sequence>MFKLLSLRRTLISAVAVFGFMLNSMGAQAASTPEFVSKNGRHALMVDGEPFLMLAMQANNSSNYPDTLKYVWPSFEKMHANTLEIPVAWEQIEPTEGKFDFSYVDTLLQQAREHNARLVLLWFGSWKNNAPHYTPAWVKLNNERFPRVVTKTGDTLNSLSPLGKNTLAADKKAFLQLMTHLKKVDEKNTVIMVQVQNEAGTWGADRDYSTMANAVFNAPIPAELVKKIGVKAGTWPEVFGKDADEFFHAYYIAKFCEELASAGKAIKPLPMYTNVALRDPFNPTFWEKGGATDNVIHIWKAAAPSLDAVAPDIYNPDHKTVLKWLEQYSRNDNPLFVPEIGNSQPYARYFFDALGKGAVGFAPFGMDDTDYVNYPLGADKYDEETIENFAQHYRVLAPMAREWAKLSFENNVWGASEPVTTDALKKLAAKPDATKEEKEAASKKIAEAVTQTLDLGRWNAEVTYGRPMFFTSPPVGNDVASGGALIAQLSENEYLVTAFKARVEFKPSTEIKDSKYMIDRIEEGHFEKGKWVMERVWNGDQTDWGLNFAKRPHVLKVRMATYKVK</sequence>
<dbReference type="Gene3D" id="2.60.220.20">
    <property type="entry name" value="putative beta-Galactosidase from caulobacter crescentus"/>
    <property type="match status" value="1"/>
</dbReference>
<keyword evidence="3" id="KW-0732">Signal</keyword>
<dbReference type="Pfam" id="PF02449">
    <property type="entry name" value="Glyco_hydro_42"/>
    <property type="match status" value="1"/>
</dbReference>